<organism evidence="12 13">
    <name type="scientific">Citrullus colocynthis</name>
    <name type="common">colocynth</name>
    <dbReference type="NCBI Taxonomy" id="252529"/>
    <lineage>
        <taxon>Eukaryota</taxon>
        <taxon>Viridiplantae</taxon>
        <taxon>Streptophyta</taxon>
        <taxon>Embryophyta</taxon>
        <taxon>Tracheophyta</taxon>
        <taxon>Spermatophyta</taxon>
        <taxon>Magnoliopsida</taxon>
        <taxon>eudicotyledons</taxon>
        <taxon>Gunneridae</taxon>
        <taxon>Pentapetalae</taxon>
        <taxon>rosids</taxon>
        <taxon>fabids</taxon>
        <taxon>Cucurbitales</taxon>
        <taxon>Cucurbitaceae</taxon>
        <taxon>Benincaseae</taxon>
        <taxon>Citrullus</taxon>
    </lineage>
</organism>
<dbReference type="InterPro" id="IPR006456">
    <property type="entry name" value="ZF_HD_homeobox_Cys/His_dimer"/>
</dbReference>
<name>A0ABP0Z267_9ROSI</name>
<evidence type="ECO:0000256" key="2">
    <source>
        <dbReference type="ARBA" id="ARBA00022723"/>
    </source>
</evidence>
<evidence type="ECO:0000256" key="6">
    <source>
        <dbReference type="ARBA" id="ARBA00023125"/>
    </source>
</evidence>
<sequence>MDLTTQDPPIPIPIPIPLNSRYGGHDHDHIIHHHHDPSATRNHIITATINGGSPLPTSQMEVDLHHHNNNNNNNSNNNKKHIKYKECLKNHAASMGGNATDGCGEFMPSGEEGSIEALTCSACNCHRNFHRKEIEGESYDWLHPSRLGRKLLVGGKNMIAPPEAAAFAYPTPTGAAFISSRAATAQPHHMIMSYNMLGGGGGGHSESEEQEEATGAGVGGRVYSGPMMNKKRFRTKFTAEQKEKMLRFAEKVGWKIQKQEESVVQQFCQEIGVKRRVLKVWMHNNKHNLAKKDMISPSHSPNPLN</sequence>
<proteinExistence type="predicted"/>
<keyword evidence="7" id="KW-0371">Homeobox</keyword>
<accession>A0ABP0Z267</accession>
<dbReference type="PROSITE" id="PS51523">
    <property type="entry name" value="ZF_HD_DIMER"/>
    <property type="match status" value="1"/>
</dbReference>
<feature type="domain" description="ZF-HD dimerization-type" evidence="11">
    <location>
        <begin position="84"/>
        <end position="133"/>
    </location>
</feature>
<keyword evidence="8" id="KW-0804">Transcription</keyword>
<dbReference type="NCBIfam" id="TIGR01566">
    <property type="entry name" value="ZF_HD_prot_N"/>
    <property type="match status" value="1"/>
</dbReference>
<feature type="region of interest" description="Disordered" evidence="10">
    <location>
        <begin position="200"/>
        <end position="221"/>
    </location>
</feature>
<evidence type="ECO:0000256" key="7">
    <source>
        <dbReference type="ARBA" id="ARBA00023155"/>
    </source>
</evidence>
<keyword evidence="13" id="KW-1185">Reference proteome</keyword>
<dbReference type="InterPro" id="IPR006455">
    <property type="entry name" value="Homeodomain_ZF_HD"/>
</dbReference>
<keyword evidence="4" id="KW-0862">Zinc</keyword>
<dbReference type="PANTHER" id="PTHR31948">
    <property type="entry name" value="ZINC-FINGER HOMEODOMAIN PROTEIN 2"/>
    <property type="match status" value="1"/>
</dbReference>
<evidence type="ECO:0000259" key="11">
    <source>
        <dbReference type="PROSITE" id="PS51523"/>
    </source>
</evidence>
<dbReference type="InterPro" id="IPR009057">
    <property type="entry name" value="Homeodomain-like_sf"/>
</dbReference>
<evidence type="ECO:0000256" key="8">
    <source>
        <dbReference type="ARBA" id="ARBA00023163"/>
    </source>
</evidence>
<evidence type="ECO:0000256" key="10">
    <source>
        <dbReference type="SAM" id="MobiDB-lite"/>
    </source>
</evidence>
<keyword evidence="9" id="KW-0539">Nucleus</keyword>
<evidence type="ECO:0000256" key="5">
    <source>
        <dbReference type="ARBA" id="ARBA00023015"/>
    </source>
</evidence>
<dbReference type="Gene3D" id="1.10.10.60">
    <property type="entry name" value="Homeodomain-like"/>
    <property type="match status" value="1"/>
</dbReference>
<evidence type="ECO:0000256" key="4">
    <source>
        <dbReference type="ARBA" id="ARBA00022833"/>
    </source>
</evidence>
<reference evidence="12 13" key="1">
    <citation type="submission" date="2024-03" db="EMBL/GenBank/DDBJ databases">
        <authorList>
            <person name="Gkanogiannis A."/>
            <person name="Becerra Lopez-Lavalle L."/>
        </authorList>
    </citation>
    <scope>NUCLEOTIDE SEQUENCE [LARGE SCALE GENOMIC DNA]</scope>
</reference>
<evidence type="ECO:0000313" key="12">
    <source>
        <dbReference type="EMBL" id="CAK9326868.1"/>
    </source>
</evidence>
<comment type="subcellular location">
    <subcellularLocation>
        <location evidence="1">Nucleus</location>
    </subcellularLocation>
</comment>
<evidence type="ECO:0000313" key="13">
    <source>
        <dbReference type="Proteomes" id="UP001642487"/>
    </source>
</evidence>
<dbReference type="Pfam" id="PF04770">
    <property type="entry name" value="ZF-HD_dimer"/>
    <property type="match status" value="1"/>
</dbReference>
<dbReference type="SUPFAM" id="SSF46689">
    <property type="entry name" value="Homeodomain-like"/>
    <property type="match status" value="1"/>
</dbReference>
<dbReference type="NCBIfam" id="TIGR01565">
    <property type="entry name" value="homeo_ZF_HD"/>
    <property type="match status" value="1"/>
</dbReference>
<dbReference type="Proteomes" id="UP001642487">
    <property type="component" value="Chromosome 7"/>
</dbReference>
<evidence type="ECO:0000256" key="1">
    <source>
        <dbReference type="ARBA" id="ARBA00004123"/>
    </source>
</evidence>
<gene>
    <name evidence="12" type="ORF">CITCOLO1_LOCUS19230</name>
</gene>
<evidence type="ECO:0000256" key="3">
    <source>
        <dbReference type="ARBA" id="ARBA00022771"/>
    </source>
</evidence>
<evidence type="ECO:0000256" key="9">
    <source>
        <dbReference type="ARBA" id="ARBA00023242"/>
    </source>
</evidence>
<keyword evidence="6" id="KW-0238">DNA-binding</keyword>
<keyword evidence="5" id="KW-0805">Transcription regulation</keyword>
<dbReference type="PANTHER" id="PTHR31948:SF163">
    <property type="entry name" value="ZINC-FINGER HOMEODOMAIN PROTEIN 3"/>
    <property type="match status" value="1"/>
</dbReference>
<protein>
    <recommendedName>
        <fullName evidence="11">ZF-HD dimerization-type domain-containing protein</fullName>
    </recommendedName>
</protein>
<keyword evidence="2" id="KW-0479">Metal-binding</keyword>
<dbReference type="EMBL" id="OZ021741">
    <property type="protein sequence ID" value="CAK9326868.1"/>
    <property type="molecule type" value="Genomic_DNA"/>
</dbReference>
<keyword evidence="3" id="KW-0863">Zinc-finger</keyword>